<feature type="domain" description="Endo-beta-1,6-galactanase-like" evidence="1">
    <location>
        <begin position="32"/>
        <end position="391"/>
    </location>
</feature>
<sequence length="509" mass="57150">MRLQILHYRFYTTAFFLFYIVLSKAQQPPTIVIHFNEKNTYQTIKNFGASDAWACQFVGSWPDEKKCKMADWLFSMDTLSNGNPKGIGLSLWRFNLGAGSAAQGDSSSIRDEWRRAALTTDKNSIAHKKVEAQNWFLQAAKQRGVQQFLGFFNSPPVQLTKNGKAFADKGNCNIDSIHYKAFADYTVKAIQAVKKSTGITFNYISPVNEPQWDWSDGGQEGCPYTNVEISNVVKAFSKAFQQHKLNTKLLITESGQLKYLLPADDKKDKDNQVHDFFNPIAPAYIGNLPNVSRTIASHSYFTTSPFAEAIALRMQVKDSVAQIKKLDFWQSEYCILGDNAGEINGNKKDLGMNAALYVAKVIYEDLVAANASAWQWWTAISAYDYKDGLIYIDKSKTGGNFSDSKMLWAMGNYSRFIRPGMKRIAADFTPVKEVYVSGFISKDKKQLVWVLVNAGNTAQTVSFDDADVSHQHRRMVLYKTDSSENLGKHATVATQLQLPAQSVITVTMQ</sequence>
<dbReference type="Pfam" id="PF14587">
    <property type="entry name" value="Glyco_hydr_30_2"/>
    <property type="match status" value="1"/>
</dbReference>
<dbReference type="InterPro" id="IPR013780">
    <property type="entry name" value="Glyco_hydro_b"/>
</dbReference>
<protein>
    <submittedName>
        <fullName evidence="2">Xylanase</fullName>
    </submittedName>
</protein>
<dbReference type="Gene3D" id="2.60.40.1180">
    <property type="entry name" value="Golgi alpha-mannosidase II"/>
    <property type="match status" value="1"/>
</dbReference>
<dbReference type="InterPro" id="IPR039514">
    <property type="entry name" value="6GAL-like"/>
</dbReference>
<keyword evidence="2" id="KW-0119">Carbohydrate metabolism</keyword>
<keyword evidence="2" id="KW-0624">Polysaccharide degradation</keyword>
<dbReference type="InterPro" id="IPR039743">
    <property type="entry name" value="6GAL/EXGAL"/>
</dbReference>
<dbReference type="GO" id="GO:0045493">
    <property type="term" value="P:xylan catabolic process"/>
    <property type="evidence" value="ECO:0007669"/>
    <property type="project" value="UniProtKB-KW"/>
</dbReference>
<dbReference type="RefSeq" id="WP_137263659.1">
    <property type="nucleotide sequence ID" value="NZ_SZQL01000022.1"/>
</dbReference>
<evidence type="ECO:0000259" key="1">
    <source>
        <dbReference type="Pfam" id="PF14587"/>
    </source>
</evidence>
<evidence type="ECO:0000313" key="3">
    <source>
        <dbReference type="Proteomes" id="UP000305848"/>
    </source>
</evidence>
<comment type="caution">
    <text evidence="2">The sequence shown here is derived from an EMBL/GenBank/DDBJ whole genome shotgun (WGS) entry which is preliminary data.</text>
</comment>
<keyword evidence="3" id="KW-1185">Reference proteome</keyword>
<accession>A0A4U3KSN6</accession>
<dbReference type="OrthoDB" id="9806701at2"/>
<name>A0A4U3KSN6_9BACT</name>
<keyword evidence="2" id="KW-0858">Xylan degradation</keyword>
<proteinExistence type="predicted"/>
<dbReference type="SUPFAM" id="SSF51445">
    <property type="entry name" value="(Trans)glycosidases"/>
    <property type="match status" value="1"/>
</dbReference>
<dbReference type="SUPFAM" id="SSF51011">
    <property type="entry name" value="Glycosyl hydrolase domain"/>
    <property type="match status" value="1"/>
</dbReference>
<dbReference type="AlphaFoldDB" id="A0A4U3KSN6"/>
<organism evidence="2 3">
    <name type="scientific">Ilyomonas limi</name>
    <dbReference type="NCBI Taxonomy" id="2575867"/>
    <lineage>
        <taxon>Bacteria</taxon>
        <taxon>Pseudomonadati</taxon>
        <taxon>Bacteroidota</taxon>
        <taxon>Chitinophagia</taxon>
        <taxon>Chitinophagales</taxon>
        <taxon>Chitinophagaceae</taxon>
        <taxon>Ilyomonas</taxon>
    </lineage>
</organism>
<dbReference type="Gene3D" id="3.20.20.80">
    <property type="entry name" value="Glycosidases"/>
    <property type="match status" value="1"/>
</dbReference>
<dbReference type="PANTHER" id="PTHR42767:SF1">
    <property type="entry name" value="ENDO-BETA-1,6-GALACTANASE-LIKE DOMAIN-CONTAINING PROTEIN"/>
    <property type="match status" value="1"/>
</dbReference>
<dbReference type="InterPro" id="IPR017853">
    <property type="entry name" value="GH"/>
</dbReference>
<evidence type="ECO:0000313" key="2">
    <source>
        <dbReference type="EMBL" id="TKK65312.1"/>
    </source>
</evidence>
<dbReference type="PANTHER" id="PTHR42767">
    <property type="entry name" value="ENDO-BETA-1,6-GALACTANASE"/>
    <property type="match status" value="1"/>
</dbReference>
<dbReference type="GO" id="GO:0004553">
    <property type="term" value="F:hydrolase activity, hydrolyzing O-glycosyl compounds"/>
    <property type="evidence" value="ECO:0007669"/>
    <property type="project" value="InterPro"/>
</dbReference>
<keyword evidence="2" id="KW-0378">Hydrolase</keyword>
<dbReference type="EMBL" id="SZQL01000022">
    <property type="protein sequence ID" value="TKK65312.1"/>
    <property type="molecule type" value="Genomic_DNA"/>
</dbReference>
<keyword evidence="2" id="KW-0326">Glycosidase</keyword>
<gene>
    <name evidence="2" type="ORF">FC093_20365</name>
</gene>
<dbReference type="Proteomes" id="UP000305848">
    <property type="component" value="Unassembled WGS sequence"/>
</dbReference>
<reference evidence="2 3" key="1">
    <citation type="submission" date="2019-05" db="EMBL/GenBank/DDBJ databases">
        <title>Panacibacter sp. strain 17mud1-8 Genome sequencing and assembly.</title>
        <authorList>
            <person name="Chhetri G."/>
        </authorList>
    </citation>
    <scope>NUCLEOTIDE SEQUENCE [LARGE SCALE GENOMIC DNA]</scope>
    <source>
        <strain evidence="2 3">17mud1-8</strain>
    </source>
</reference>